<reference evidence="1" key="1">
    <citation type="submission" date="2018-05" db="EMBL/GenBank/DDBJ databases">
        <authorList>
            <person name="Lanie J.A."/>
            <person name="Ng W.-L."/>
            <person name="Kazmierczak K.M."/>
            <person name="Andrzejewski T.M."/>
            <person name="Davidsen T.M."/>
            <person name="Wayne K.J."/>
            <person name="Tettelin H."/>
            <person name="Glass J.I."/>
            <person name="Rusch D."/>
            <person name="Podicherti R."/>
            <person name="Tsui H.-C.T."/>
            <person name="Winkler M.E."/>
        </authorList>
    </citation>
    <scope>NUCLEOTIDE SEQUENCE</scope>
</reference>
<gene>
    <name evidence="1" type="ORF">METZ01_LOCUS293512</name>
</gene>
<organism evidence="1">
    <name type="scientific">marine metagenome</name>
    <dbReference type="NCBI Taxonomy" id="408172"/>
    <lineage>
        <taxon>unclassified sequences</taxon>
        <taxon>metagenomes</taxon>
        <taxon>ecological metagenomes</taxon>
    </lineage>
</organism>
<proteinExistence type="predicted"/>
<accession>A0A382LVT7</accession>
<name>A0A382LVT7_9ZZZZ</name>
<protein>
    <submittedName>
        <fullName evidence="1">Uncharacterized protein</fullName>
    </submittedName>
</protein>
<dbReference type="AlphaFoldDB" id="A0A382LVT7"/>
<sequence>MKRIINHTSILATLFIAAGSLYAQEGFAPRDEKAKGTLKAAVNQMVTSIERSLGIFEGLNRSQREKMAEFDNILSQIQYSISVTAADGALHKKIGGAVSLAHQQAEWCKTTATNKKDEKLAGRYRELGKVATEKAAQIQKNAELVLSVNGELAELFPQIQDEKGLFYAAAVIGDLELANKSLVDVQRNMKTVVGLLKKLNTLDNQFNVPAPVFAKR</sequence>
<evidence type="ECO:0000313" key="1">
    <source>
        <dbReference type="EMBL" id="SVC40658.1"/>
    </source>
</evidence>
<dbReference type="EMBL" id="UINC01089503">
    <property type="protein sequence ID" value="SVC40658.1"/>
    <property type="molecule type" value="Genomic_DNA"/>
</dbReference>